<proteinExistence type="predicted"/>
<evidence type="ECO:0000313" key="2">
    <source>
        <dbReference type="Proteomes" id="UP000024404"/>
    </source>
</evidence>
<reference evidence="1" key="2">
    <citation type="submission" date="2022-06" db="UniProtKB">
        <authorList>
            <consortium name="EnsemblMetazoa"/>
        </authorList>
    </citation>
    <scope>IDENTIFICATION</scope>
</reference>
<evidence type="ECO:0000313" key="1">
    <source>
        <dbReference type="EnsemblMetazoa" id="OVOC1860.1"/>
    </source>
</evidence>
<dbReference type="EMBL" id="CMVM020000057">
    <property type="status" value="NOT_ANNOTATED_CDS"/>
    <property type="molecule type" value="Genomic_DNA"/>
</dbReference>
<dbReference type="Proteomes" id="UP000024404">
    <property type="component" value="Unassembled WGS sequence"/>
</dbReference>
<keyword evidence="2" id="KW-1185">Reference proteome</keyword>
<name>A0A8R1TNT7_ONCVO</name>
<dbReference type="AlphaFoldDB" id="A0A8R1TNT7"/>
<accession>A0A8R1TNT7</accession>
<organism evidence="1 2">
    <name type="scientific">Onchocerca volvulus</name>
    <dbReference type="NCBI Taxonomy" id="6282"/>
    <lineage>
        <taxon>Eukaryota</taxon>
        <taxon>Metazoa</taxon>
        <taxon>Ecdysozoa</taxon>
        <taxon>Nematoda</taxon>
        <taxon>Chromadorea</taxon>
        <taxon>Rhabditida</taxon>
        <taxon>Spirurina</taxon>
        <taxon>Spiruromorpha</taxon>
        <taxon>Filarioidea</taxon>
        <taxon>Onchocercidae</taxon>
        <taxon>Onchocerca</taxon>
    </lineage>
</organism>
<dbReference type="EnsemblMetazoa" id="OVOC1860.1">
    <property type="protein sequence ID" value="OVOC1860.1"/>
    <property type="gene ID" value="WBGene00238669"/>
</dbReference>
<reference evidence="2" key="1">
    <citation type="submission" date="2013-10" db="EMBL/GenBank/DDBJ databases">
        <title>Genome sequencing of Onchocerca volvulus.</title>
        <authorList>
            <person name="Cotton J."/>
            <person name="Tsai J."/>
            <person name="Stanley E."/>
            <person name="Tracey A."/>
            <person name="Holroyd N."/>
            <person name="Lustigman S."/>
            <person name="Berriman M."/>
        </authorList>
    </citation>
    <scope>NUCLEOTIDE SEQUENCE</scope>
</reference>
<sequence length="74" mass="8663">MNRKSCSAILIPTALETDSQLKYDMKWINIEYLTDQKKKKLKQRTAYVQKQLPSNCRLSNETSSPSFLHVFLKI</sequence>
<protein>
    <submittedName>
        <fullName evidence="1">Uncharacterized protein</fullName>
    </submittedName>
</protein>